<evidence type="ECO:0000256" key="4">
    <source>
        <dbReference type="ARBA" id="ARBA00023187"/>
    </source>
</evidence>
<evidence type="ECO:0000259" key="7">
    <source>
        <dbReference type="Pfam" id="PF20636"/>
    </source>
</evidence>
<evidence type="ECO:0000313" key="8">
    <source>
        <dbReference type="EMBL" id="GBE78686.1"/>
    </source>
</evidence>
<organism evidence="8 9">
    <name type="scientific">Sparassis crispa</name>
    <dbReference type="NCBI Taxonomy" id="139825"/>
    <lineage>
        <taxon>Eukaryota</taxon>
        <taxon>Fungi</taxon>
        <taxon>Dikarya</taxon>
        <taxon>Basidiomycota</taxon>
        <taxon>Agaricomycotina</taxon>
        <taxon>Agaricomycetes</taxon>
        <taxon>Polyporales</taxon>
        <taxon>Sparassidaceae</taxon>
        <taxon>Sparassis</taxon>
    </lineage>
</organism>
<gene>
    <name evidence="8" type="ORF">SCP_0115770</name>
</gene>
<dbReference type="Proteomes" id="UP000287166">
    <property type="component" value="Unassembled WGS sequence"/>
</dbReference>
<dbReference type="RefSeq" id="XP_027609599.1">
    <property type="nucleotide sequence ID" value="XM_027753798.1"/>
</dbReference>
<feature type="compositionally biased region" description="Pro residues" evidence="6">
    <location>
        <begin position="23"/>
        <end position="32"/>
    </location>
</feature>
<keyword evidence="9" id="KW-1185">Reference proteome</keyword>
<evidence type="ECO:0000256" key="2">
    <source>
        <dbReference type="ARBA" id="ARBA00005371"/>
    </source>
</evidence>
<feature type="region of interest" description="Disordered" evidence="6">
    <location>
        <begin position="256"/>
        <end position="287"/>
    </location>
</feature>
<protein>
    <recommendedName>
        <fullName evidence="7">Survival Motor Neuron Gemin2-binding domain-containing protein</fullName>
    </recommendedName>
</protein>
<feature type="compositionally biased region" description="Basic and acidic residues" evidence="6">
    <location>
        <begin position="91"/>
        <end position="100"/>
    </location>
</feature>
<comment type="subcellular location">
    <subcellularLocation>
        <location evidence="1">Nucleus</location>
    </subcellularLocation>
</comment>
<dbReference type="GeneID" id="38775603"/>
<dbReference type="STRING" id="139825.A0A401G925"/>
<comment type="similarity">
    <text evidence="2">Belongs to the SMN family.</text>
</comment>
<accession>A0A401G925</accession>
<feature type="compositionally biased region" description="Polar residues" evidence="6">
    <location>
        <begin position="40"/>
        <end position="51"/>
    </location>
</feature>
<dbReference type="OrthoDB" id="197400at2759"/>
<dbReference type="EMBL" id="BFAD01000001">
    <property type="protein sequence ID" value="GBE78686.1"/>
    <property type="molecule type" value="Genomic_DNA"/>
</dbReference>
<dbReference type="InterPro" id="IPR040424">
    <property type="entry name" value="Smn1"/>
</dbReference>
<name>A0A401G925_9APHY</name>
<dbReference type="InterPro" id="IPR047313">
    <property type="entry name" value="SMN_C"/>
</dbReference>
<comment type="caution">
    <text evidence="8">The sequence shown here is derived from an EMBL/GenBank/DDBJ whole genome shotgun (WGS) entry which is preliminary data.</text>
</comment>
<evidence type="ECO:0000256" key="3">
    <source>
        <dbReference type="ARBA" id="ARBA00022664"/>
    </source>
</evidence>
<evidence type="ECO:0000313" key="9">
    <source>
        <dbReference type="Proteomes" id="UP000287166"/>
    </source>
</evidence>
<dbReference type="PANTHER" id="PTHR39267:SF1">
    <property type="entry name" value="SURVIVAL MOTOR NEURON PROTEIN"/>
    <property type="match status" value="1"/>
</dbReference>
<sequence length="287" mass="31514">MRPLVSYDDITAPQAEPAELPGPHSPPTNPPPSKKRKTNQKLPNRRPQQQYAHWDDPGAQAPPVRYDDGAAGPSTSGTGEGEYTEEEEEEEKSRELTHDEIWDDSALVDAWDSALAEYEAYHGPGKKWKEEPVKRSPLWYNVPPSDSKLKKIAAHSAPAEGAPNGTHEEHANGEADSTPLNFDTYVPTYDPSLTQAVPPHPPAVPGSDYAQYYLPNPPGPMVSQDEAFSRALAAMYWGGYWTAVYHYQRNVATGEIADGEEGGAEAQDADVDAGRYDEDEDMVSAQR</sequence>
<dbReference type="CDD" id="cd22851">
    <property type="entry name" value="SMN_N"/>
    <property type="match status" value="1"/>
</dbReference>
<feature type="domain" description="Survival Motor Neuron Gemin2-binding" evidence="7">
    <location>
        <begin position="99"/>
        <end position="118"/>
    </location>
</feature>
<dbReference type="GO" id="GO:0008380">
    <property type="term" value="P:RNA splicing"/>
    <property type="evidence" value="ECO:0007669"/>
    <property type="project" value="UniProtKB-KW"/>
</dbReference>
<feature type="compositionally biased region" description="Acidic residues" evidence="6">
    <location>
        <begin position="257"/>
        <end position="287"/>
    </location>
</feature>
<evidence type="ECO:0000256" key="5">
    <source>
        <dbReference type="ARBA" id="ARBA00023242"/>
    </source>
</evidence>
<dbReference type="InParanoid" id="A0A401G925"/>
<dbReference type="AlphaFoldDB" id="A0A401G925"/>
<feature type="region of interest" description="Disordered" evidence="6">
    <location>
        <begin position="1"/>
        <end position="101"/>
    </location>
</feature>
<proteinExistence type="inferred from homology"/>
<dbReference type="Pfam" id="PF20636">
    <property type="entry name" value="SMN_G2-BD"/>
    <property type="match status" value="1"/>
</dbReference>
<dbReference type="PANTHER" id="PTHR39267">
    <property type="entry name" value="SURVIVAL MOTOR NEURON-LIKE PROTEIN 1"/>
    <property type="match status" value="1"/>
</dbReference>
<reference evidence="8 9" key="1">
    <citation type="journal article" date="2018" name="Sci. Rep.">
        <title>Genome sequence of the cauliflower mushroom Sparassis crispa (Hanabiratake) and its association with beneficial usage.</title>
        <authorList>
            <person name="Kiyama R."/>
            <person name="Furutani Y."/>
            <person name="Kawaguchi K."/>
            <person name="Nakanishi T."/>
        </authorList>
    </citation>
    <scope>NUCLEOTIDE SEQUENCE [LARGE SCALE GENOMIC DNA]</scope>
</reference>
<dbReference type="CDD" id="cd22852">
    <property type="entry name" value="SMN_C"/>
    <property type="match status" value="1"/>
</dbReference>
<evidence type="ECO:0000256" key="1">
    <source>
        <dbReference type="ARBA" id="ARBA00004123"/>
    </source>
</evidence>
<keyword evidence="3" id="KW-0507">mRNA processing</keyword>
<feature type="region of interest" description="Disordered" evidence="6">
    <location>
        <begin position="153"/>
        <end position="181"/>
    </location>
</feature>
<keyword evidence="5" id="KW-0539">Nucleus</keyword>
<dbReference type="GO" id="GO:0006397">
    <property type="term" value="P:mRNA processing"/>
    <property type="evidence" value="ECO:0007669"/>
    <property type="project" value="UniProtKB-KW"/>
</dbReference>
<dbReference type="InterPro" id="IPR049481">
    <property type="entry name" value="SMN_G2-BD"/>
</dbReference>
<keyword evidence="4" id="KW-0508">mRNA splicing</keyword>
<evidence type="ECO:0000256" key="6">
    <source>
        <dbReference type="SAM" id="MobiDB-lite"/>
    </source>
</evidence>
<dbReference type="GO" id="GO:0005634">
    <property type="term" value="C:nucleus"/>
    <property type="evidence" value="ECO:0007669"/>
    <property type="project" value="UniProtKB-SubCell"/>
</dbReference>